<dbReference type="AlphaFoldDB" id="A0A6C0L0F8"/>
<evidence type="ECO:0000256" key="1">
    <source>
        <dbReference type="SAM" id="Phobius"/>
    </source>
</evidence>
<dbReference type="EMBL" id="MN741021">
    <property type="protein sequence ID" value="QHU23033.1"/>
    <property type="molecule type" value="Genomic_DNA"/>
</dbReference>
<keyword evidence="1" id="KW-1133">Transmembrane helix</keyword>
<evidence type="ECO:0000313" key="2">
    <source>
        <dbReference type="EMBL" id="QHU23033.1"/>
    </source>
</evidence>
<sequence>MKVVYYKFFVFCTILFLSSQISIKITDQQSMSSGITFVGNILMALLVFEFFLIPSQETHPDDIAIIHTSVLWLVGFLFILVCCFSHFTDIAVPENEWNLHPIYDIRKISTKVYSELAMPSNDVENLPICNLFSYVKKTGDSVSAASTDDLPPLVDASRGKAEDMFDWADISGINKYPHLNKPVASQAQQWPSQQLPNNNTTV</sequence>
<organism evidence="2">
    <name type="scientific">viral metagenome</name>
    <dbReference type="NCBI Taxonomy" id="1070528"/>
    <lineage>
        <taxon>unclassified sequences</taxon>
        <taxon>metagenomes</taxon>
        <taxon>organismal metagenomes</taxon>
    </lineage>
</organism>
<keyword evidence="1" id="KW-0812">Transmembrane</keyword>
<accession>A0A6C0L0F8</accession>
<reference evidence="2" key="1">
    <citation type="journal article" date="2020" name="Nature">
        <title>Giant virus diversity and host interactions through global metagenomics.</title>
        <authorList>
            <person name="Schulz F."/>
            <person name="Roux S."/>
            <person name="Paez-Espino D."/>
            <person name="Jungbluth S."/>
            <person name="Walsh D.A."/>
            <person name="Denef V.J."/>
            <person name="McMahon K.D."/>
            <person name="Konstantinidis K.T."/>
            <person name="Eloe-Fadrosh E.A."/>
            <person name="Kyrpides N.C."/>
            <person name="Woyke T."/>
        </authorList>
    </citation>
    <scope>NUCLEOTIDE SEQUENCE</scope>
    <source>
        <strain evidence="2">GVMAG-S-ERX555907-63</strain>
    </source>
</reference>
<feature type="transmembrane region" description="Helical" evidence="1">
    <location>
        <begin position="35"/>
        <end position="53"/>
    </location>
</feature>
<proteinExistence type="predicted"/>
<name>A0A6C0L0F8_9ZZZZ</name>
<feature type="transmembrane region" description="Helical" evidence="1">
    <location>
        <begin position="65"/>
        <end position="87"/>
    </location>
</feature>
<keyword evidence="1" id="KW-0472">Membrane</keyword>
<protein>
    <submittedName>
        <fullName evidence="2">Uncharacterized protein</fullName>
    </submittedName>
</protein>